<evidence type="ECO:0000313" key="5">
    <source>
        <dbReference type="Proteomes" id="UP000532440"/>
    </source>
</evidence>
<dbReference type="PANTHER" id="PTHR45947:SF3">
    <property type="entry name" value="SULFOQUINOVOSYL TRANSFERASE SQD2"/>
    <property type="match status" value="1"/>
</dbReference>
<keyword evidence="5" id="KW-1185">Reference proteome</keyword>
<evidence type="ECO:0000259" key="2">
    <source>
        <dbReference type="Pfam" id="PF00534"/>
    </source>
</evidence>
<accession>A0A7W8HDT8</accession>
<feature type="region of interest" description="Disordered" evidence="1">
    <location>
        <begin position="377"/>
        <end position="397"/>
    </location>
</feature>
<dbReference type="InterPro" id="IPR028098">
    <property type="entry name" value="Glyco_trans_4-like_N"/>
</dbReference>
<sequence length="397" mass="43820">MKILFHHRIASADGQFVHMTELTRALRTAGHEVLIVGPHLSEGSTLGETSGLIKRLKRMLPGAVYEVLEFLYSLAALCRLARAAIAFKPDAIYERYNLHLHAGRFVARALGVPLLLEVNAPLTVERAAYGGLKLKRFAAWSDRRIWGGADHVLPVTNALADYVRAAGVPEKRIIVIPNGVDLAMYPGGAEREAAKIHLGLSGRIVLGFVGFVRDWHGLPQIIDFVAQRRDLPLYLLIVGDGLDRARLEARIAELDIGDRARITGFVPRNEVPGYIAAFDVALQPAVTAWASPLKLFEYMAAGSAVIAPDAPNIREVLTHERDALLFDPANAEQLVESLRRLCDEPDLRARLGAEARRLVLDRPYTWEHNATVVAELVKRSRKRPAEPGTAGRRSEHP</sequence>
<dbReference type="SUPFAM" id="SSF53756">
    <property type="entry name" value="UDP-Glycosyltransferase/glycogen phosphorylase"/>
    <property type="match status" value="1"/>
</dbReference>
<dbReference type="Pfam" id="PF00534">
    <property type="entry name" value="Glycos_transf_1"/>
    <property type="match status" value="1"/>
</dbReference>
<dbReference type="Pfam" id="PF13439">
    <property type="entry name" value="Glyco_transf_4"/>
    <property type="match status" value="1"/>
</dbReference>
<dbReference type="CDD" id="cd03794">
    <property type="entry name" value="GT4_WbuB-like"/>
    <property type="match status" value="1"/>
</dbReference>
<reference evidence="4 5" key="1">
    <citation type="submission" date="2020-08" db="EMBL/GenBank/DDBJ databases">
        <title>Genomic Encyclopedia of Type Strains, Phase IV (KMG-IV): sequencing the most valuable type-strain genomes for metagenomic binning, comparative biology and taxonomic classification.</title>
        <authorList>
            <person name="Goeker M."/>
        </authorList>
    </citation>
    <scope>NUCLEOTIDE SEQUENCE [LARGE SCALE GENOMIC DNA]</scope>
    <source>
        <strain evidence="4 5">DSM 29781</strain>
    </source>
</reference>
<evidence type="ECO:0000259" key="3">
    <source>
        <dbReference type="Pfam" id="PF13439"/>
    </source>
</evidence>
<dbReference type="Proteomes" id="UP000532440">
    <property type="component" value="Unassembled WGS sequence"/>
</dbReference>
<dbReference type="InterPro" id="IPR001296">
    <property type="entry name" value="Glyco_trans_1"/>
</dbReference>
<name>A0A7W8HDT8_9BURK</name>
<dbReference type="EMBL" id="JACHGB010000001">
    <property type="protein sequence ID" value="MBB5270037.1"/>
    <property type="molecule type" value="Genomic_DNA"/>
</dbReference>
<proteinExistence type="predicted"/>
<dbReference type="RefSeq" id="WP_183963114.1">
    <property type="nucleotide sequence ID" value="NZ_BAABEW010000003.1"/>
</dbReference>
<comment type="caution">
    <text evidence="4">The sequence shown here is derived from an EMBL/GenBank/DDBJ whole genome shotgun (WGS) entry which is preliminary data.</text>
</comment>
<dbReference type="InterPro" id="IPR050194">
    <property type="entry name" value="Glycosyltransferase_grp1"/>
</dbReference>
<gene>
    <name evidence="4" type="ORF">HNQ70_000021</name>
</gene>
<protein>
    <submittedName>
        <fullName evidence="4">Glycosyltransferase involved in cell wall biosynthesis</fullName>
    </submittedName>
</protein>
<feature type="domain" description="Glycosyl transferase family 1" evidence="2">
    <location>
        <begin position="201"/>
        <end position="357"/>
    </location>
</feature>
<evidence type="ECO:0000256" key="1">
    <source>
        <dbReference type="SAM" id="MobiDB-lite"/>
    </source>
</evidence>
<feature type="domain" description="Glycosyltransferase subfamily 4-like N-terminal" evidence="3">
    <location>
        <begin position="13"/>
        <end position="183"/>
    </location>
</feature>
<dbReference type="AlphaFoldDB" id="A0A7W8HDT8"/>
<dbReference type="Gene3D" id="3.40.50.2000">
    <property type="entry name" value="Glycogen Phosphorylase B"/>
    <property type="match status" value="2"/>
</dbReference>
<keyword evidence="4" id="KW-0808">Transferase</keyword>
<dbReference type="GO" id="GO:0016757">
    <property type="term" value="F:glycosyltransferase activity"/>
    <property type="evidence" value="ECO:0007669"/>
    <property type="project" value="InterPro"/>
</dbReference>
<organism evidence="4 5">
    <name type="scientific">Quisquiliibacterium transsilvanicum</name>
    <dbReference type="NCBI Taxonomy" id="1549638"/>
    <lineage>
        <taxon>Bacteria</taxon>
        <taxon>Pseudomonadati</taxon>
        <taxon>Pseudomonadota</taxon>
        <taxon>Betaproteobacteria</taxon>
        <taxon>Burkholderiales</taxon>
        <taxon>Burkholderiaceae</taxon>
        <taxon>Quisquiliibacterium</taxon>
    </lineage>
</organism>
<evidence type="ECO:0000313" key="4">
    <source>
        <dbReference type="EMBL" id="MBB5270037.1"/>
    </source>
</evidence>
<dbReference type="PANTHER" id="PTHR45947">
    <property type="entry name" value="SULFOQUINOVOSYL TRANSFERASE SQD2"/>
    <property type="match status" value="1"/>
</dbReference>